<accession>A0A238FKQ7</accession>
<dbReference type="AlphaFoldDB" id="A0A238FKQ7"/>
<gene>
    <name evidence="3" type="ORF">BQ2448_4120</name>
</gene>
<keyword evidence="4" id="KW-1185">Reference proteome</keyword>
<dbReference type="PANTHER" id="PTHR11158">
    <property type="entry name" value="MSF1/PX19 RELATED"/>
    <property type="match status" value="1"/>
</dbReference>
<evidence type="ECO:0000313" key="3">
    <source>
        <dbReference type="EMBL" id="SCV72583.1"/>
    </source>
</evidence>
<dbReference type="STRING" id="269621.A0A238FKQ7"/>
<reference evidence="4" key="1">
    <citation type="submission" date="2016-09" db="EMBL/GenBank/DDBJ databases">
        <authorList>
            <person name="Jeantristanb JTB J.-T."/>
            <person name="Ricardo R."/>
        </authorList>
    </citation>
    <scope>NUCLEOTIDE SEQUENCE [LARGE SCALE GENOMIC DNA]</scope>
</reference>
<dbReference type="InterPro" id="IPR037365">
    <property type="entry name" value="Slowmo/Ups"/>
</dbReference>
<proteinExistence type="predicted"/>
<dbReference type="InterPro" id="IPR006797">
    <property type="entry name" value="PRELI/MSF1_dom"/>
</dbReference>
<protein>
    <submittedName>
        <fullName evidence="3">BQ2448_4120 protein</fullName>
    </submittedName>
</protein>
<dbReference type="Proteomes" id="UP000198372">
    <property type="component" value="Unassembled WGS sequence"/>
</dbReference>
<evidence type="ECO:0000313" key="4">
    <source>
        <dbReference type="Proteomes" id="UP000198372"/>
    </source>
</evidence>
<dbReference type="EMBL" id="FMSP01000009">
    <property type="protein sequence ID" value="SCV72583.1"/>
    <property type="molecule type" value="Genomic_DNA"/>
</dbReference>
<dbReference type="PROSITE" id="PS50904">
    <property type="entry name" value="PRELI_MSF1"/>
    <property type="match status" value="1"/>
</dbReference>
<evidence type="ECO:0000256" key="1">
    <source>
        <dbReference type="SAM" id="MobiDB-lite"/>
    </source>
</evidence>
<feature type="domain" description="PRELI/MSF1" evidence="2">
    <location>
        <begin position="2"/>
        <end position="179"/>
    </location>
</feature>
<evidence type="ECO:0000259" key="2">
    <source>
        <dbReference type="PROSITE" id="PS50904"/>
    </source>
</evidence>
<name>A0A238FKQ7_9BASI</name>
<dbReference type="OrthoDB" id="407630at2759"/>
<dbReference type="Pfam" id="PF04707">
    <property type="entry name" value="PRELI"/>
    <property type="match status" value="1"/>
</dbReference>
<organism evidence="3 4">
    <name type="scientific">Microbotryum intermedium</name>
    <dbReference type="NCBI Taxonomy" id="269621"/>
    <lineage>
        <taxon>Eukaryota</taxon>
        <taxon>Fungi</taxon>
        <taxon>Dikarya</taxon>
        <taxon>Basidiomycota</taxon>
        <taxon>Pucciniomycotina</taxon>
        <taxon>Microbotryomycetes</taxon>
        <taxon>Microbotryales</taxon>
        <taxon>Microbotryaceae</taxon>
        <taxon>Microbotryum</taxon>
    </lineage>
</organism>
<feature type="region of interest" description="Disordered" evidence="1">
    <location>
        <begin position="174"/>
        <end position="201"/>
    </location>
</feature>
<sequence>MVQLFETSCTFGFPWTAQVFAVLNKYPNPLAPHVVSIDVISRTILDDGTIRSERLLGLQQDSPTWVNRVSSQITERAEYFVLLPSFCMLGSQDTTYCREVSFVVPSSLANPAVPQTEGTSTCHLEPPKLLMASTNLTLSHIMQCRESISYLPLPWPHVPEETVAQLAPSLLSSSASSSPLPSTSSSSSGPTSHHPLSHPSLPPSTLFSQSALIFTTGKLAAEPYPPIGISAHSPIKPRSFPSASTFPQRAAGKKIEQWAQGRFEMNADAGRGAMNWAAKKFWQQEWDNVTAAPAGASY</sequence>
<dbReference type="GO" id="GO:0005758">
    <property type="term" value="C:mitochondrial intermembrane space"/>
    <property type="evidence" value="ECO:0007669"/>
    <property type="project" value="InterPro"/>
</dbReference>